<organism evidence="2 3">
    <name type="scientific">Capnocytophaga ochracea (strain ATCC 27872 / DSM 7271 / CCUG 9716 / JCM 12966 / NCTC 12371 / SS31 / VPI 2845)</name>
    <name type="common">Bacteroides ochraceus</name>
    <dbReference type="NCBI Taxonomy" id="521097"/>
    <lineage>
        <taxon>Bacteria</taxon>
        <taxon>Pseudomonadati</taxon>
        <taxon>Bacteroidota</taxon>
        <taxon>Flavobacteriia</taxon>
        <taxon>Flavobacteriales</taxon>
        <taxon>Flavobacteriaceae</taxon>
        <taxon>Capnocytophaga</taxon>
    </lineage>
</organism>
<dbReference type="AlphaFoldDB" id="C7M8D5"/>
<evidence type="ECO:0000256" key="1">
    <source>
        <dbReference type="SAM" id="Phobius"/>
    </source>
</evidence>
<sequence>MFNKLNLGKMGEKHRILKILNKEYNDKSYSGTNYTEEGKSLSEQDLHRKTNIHLDKLNLILSSLKSYDYIKSTKLCDGKNLTYYYITDKGRDALLERRFIWYLSSSNWAFIISIFSLIIAFLQLFFPR</sequence>
<proteinExistence type="predicted"/>
<reference evidence="2 3" key="1">
    <citation type="journal article" date="2009" name="Stand. Genomic Sci.">
        <title>Complete genome sequence of Capnocytophaga ochracea type strain (VPI 2845).</title>
        <authorList>
            <person name="Mavrommatis K."/>
            <person name="Gronow S."/>
            <person name="Saunders E."/>
            <person name="Land M."/>
            <person name="Lapidus A."/>
            <person name="Copeland A."/>
            <person name="Glavina Del Rio T."/>
            <person name="Nolan M."/>
            <person name="Lucas S."/>
            <person name="Chen F."/>
            <person name="Tice H."/>
            <person name="Cheng J.F."/>
            <person name="Bruce D."/>
            <person name="Goodwin L."/>
            <person name="Pitluck S."/>
            <person name="Pati A."/>
            <person name="Ivanova N."/>
            <person name="Chen A."/>
            <person name="Palaniappan K."/>
            <person name="Chain P."/>
            <person name="Hauser L."/>
            <person name="Chang Y.J."/>
            <person name="Jeffries C.D."/>
            <person name="Brettin T."/>
            <person name="Detter J.C."/>
            <person name="Han C."/>
            <person name="Bristow J."/>
            <person name="Goker M."/>
            <person name="Rohde M."/>
            <person name="Eisen J.A."/>
            <person name="Markowitz V."/>
            <person name="Kyrpides N.C."/>
            <person name="Klenk H.P."/>
            <person name="Hugenholtz P."/>
        </authorList>
    </citation>
    <scope>NUCLEOTIDE SEQUENCE [LARGE SCALE GENOMIC DNA]</scope>
    <source>
        <strain evidence="3">ATCC 27872 / DSM 7271 / JCM 12966 / VPI 2845</strain>
    </source>
</reference>
<dbReference type="EMBL" id="CP001632">
    <property type="protein sequence ID" value="ACU92305.1"/>
    <property type="molecule type" value="Genomic_DNA"/>
</dbReference>
<dbReference type="HOGENOM" id="CLU_2045440_0_0_10"/>
<keyword evidence="1" id="KW-1133">Transmembrane helix</keyword>
<gene>
    <name evidence="2" type="ordered locus">Coch_0748</name>
</gene>
<protein>
    <submittedName>
        <fullName evidence="2">Uncharacterized protein</fullName>
    </submittedName>
</protein>
<dbReference type="SUPFAM" id="SSF46785">
    <property type="entry name" value="Winged helix' DNA-binding domain"/>
    <property type="match status" value="1"/>
</dbReference>
<accession>C7M8D5</accession>
<dbReference type="Gene3D" id="1.10.10.10">
    <property type="entry name" value="Winged helix-like DNA-binding domain superfamily/Winged helix DNA-binding domain"/>
    <property type="match status" value="1"/>
</dbReference>
<dbReference type="KEGG" id="coc:Coch_0748"/>
<dbReference type="InterPro" id="IPR036390">
    <property type="entry name" value="WH_DNA-bd_sf"/>
</dbReference>
<keyword evidence="1" id="KW-0472">Membrane</keyword>
<keyword evidence="1" id="KW-0812">Transmembrane</keyword>
<dbReference type="InterPro" id="IPR036388">
    <property type="entry name" value="WH-like_DNA-bd_sf"/>
</dbReference>
<evidence type="ECO:0000313" key="3">
    <source>
        <dbReference type="Proteomes" id="UP000006650"/>
    </source>
</evidence>
<name>C7M8D5_CAPOD</name>
<evidence type="ECO:0000313" key="2">
    <source>
        <dbReference type="EMBL" id="ACU92305.1"/>
    </source>
</evidence>
<dbReference type="eggNOG" id="ENOG502ZSX2">
    <property type="taxonomic scope" value="Bacteria"/>
</dbReference>
<feature type="transmembrane region" description="Helical" evidence="1">
    <location>
        <begin position="99"/>
        <end position="126"/>
    </location>
</feature>
<keyword evidence="3" id="KW-1185">Reference proteome</keyword>
<dbReference type="Proteomes" id="UP000006650">
    <property type="component" value="Chromosome"/>
</dbReference>